<dbReference type="EMBL" id="BAAATZ010000025">
    <property type="protein sequence ID" value="GAA2733157.1"/>
    <property type="molecule type" value="Genomic_DNA"/>
</dbReference>
<name>A0ABN3UHU2_9ACTN</name>
<evidence type="ECO:0000313" key="2">
    <source>
        <dbReference type="EMBL" id="GAA2733157.1"/>
    </source>
</evidence>
<gene>
    <name evidence="2" type="ORF">GCM10010439_52450</name>
</gene>
<evidence type="ECO:0000313" key="3">
    <source>
        <dbReference type="Proteomes" id="UP001501842"/>
    </source>
</evidence>
<accession>A0ABN3UHU2</accession>
<dbReference type="RefSeq" id="WP_344453817.1">
    <property type="nucleotide sequence ID" value="NZ_BAAATZ010000025.1"/>
</dbReference>
<dbReference type="Proteomes" id="UP001501842">
    <property type="component" value="Unassembled WGS sequence"/>
</dbReference>
<keyword evidence="3" id="KW-1185">Reference proteome</keyword>
<feature type="region of interest" description="Disordered" evidence="1">
    <location>
        <begin position="943"/>
        <end position="967"/>
    </location>
</feature>
<sequence>MGDELKAGEIEAEAEELLRFLRDVARSRRVAMPDLAAHDQVHWLSELPADVRLHPDAGPGEVLFGLPPIPMEAPDSVADAAGFDTWLGLRRWYRTLRGLAEALESPHGPHGRELVLATGLLTWTDDAGDDPVQVRNHLLATPVRVETDTRTGRIDVVIGEGHAVLQDVDVLGEVPAFQPARTDWLREAVRAGQGAALHASVSDVLRKWGSSAFTEPVPFREDWADEGGPGTRVRLAPALVLRPRSGSALVERLEAMLAGLQSHPLPAGMARFLDPGPQDRLAHLPDRSSAGGLLTALLARGQRVLVTTTRPRDLRDSLPAELAGLAVTFTGGRSDLAERTRELDGRLASHDPGRYDRALAEHQARAVALDRETTELQARLAAFQQAERIDLAFGYSGTREELEAMLSPGFPWLPVLPGLPAEPPLTPAEAAELTELLATRTPAREARVRQRLPDPAALPAPGRVRLLVAMAQVPAQEPGDLAQRLSDREPEVLQRLEEYAGVVQRAMDDLGIDWGSGDWTARALREGLAGPAPLWEYLGDLAGRAATADRALRAVGGHWVVLPPGAEGELIETALELRRYLASGGALKRGPLKPAVQKRAELLLEETTVDGGPPRTPERLDVVIAALESRQAVAELAEAWRSVGVELADSQALDGLVAQLSVLYSRLGQVRTALRAVTETNRLLRRIGLHLSLQTPAAWRAYRQALELVRVRQRASTAWTALASLRQGLELELAKGQAPPELQAASAALTARDLPAYERCLADLDRVRREQAAELRCVELLERLREVHPDLARRPTLVPEEWERAWRWAHVSSQLLEHPRTREDLDLTESLERTREQAREAGTTLSYAQAWGWVLARPDAPPPLWIMPSAEVVSALPAAPDSFDVVLVDQADEGVESLLLLWHAAQVMFLGEGGQVPADRALTPESTLFGALAARFPVLELGSDGGRRLPSPPPEGPVARSGDEPLDLTPGRSIVAYRRAELIEVVRRAAADTTLTDEQLVARAREMLDCPEDEHLIVEARLRYAVQSLRE</sequence>
<proteinExistence type="predicted"/>
<comment type="caution">
    <text evidence="2">The sequence shown here is derived from an EMBL/GenBank/DDBJ whole genome shotgun (WGS) entry which is preliminary data.</text>
</comment>
<protein>
    <submittedName>
        <fullName evidence="2">Uncharacterized protein</fullName>
    </submittedName>
</protein>
<organism evidence="2 3">
    <name type="scientific">Actinocorallia aurantiaca</name>
    <dbReference type="NCBI Taxonomy" id="46204"/>
    <lineage>
        <taxon>Bacteria</taxon>
        <taxon>Bacillati</taxon>
        <taxon>Actinomycetota</taxon>
        <taxon>Actinomycetes</taxon>
        <taxon>Streptosporangiales</taxon>
        <taxon>Thermomonosporaceae</taxon>
        <taxon>Actinocorallia</taxon>
    </lineage>
</organism>
<evidence type="ECO:0000256" key="1">
    <source>
        <dbReference type="SAM" id="MobiDB-lite"/>
    </source>
</evidence>
<reference evidence="2 3" key="1">
    <citation type="journal article" date="2019" name="Int. J. Syst. Evol. Microbiol.">
        <title>The Global Catalogue of Microorganisms (GCM) 10K type strain sequencing project: providing services to taxonomists for standard genome sequencing and annotation.</title>
        <authorList>
            <consortium name="The Broad Institute Genomics Platform"/>
            <consortium name="The Broad Institute Genome Sequencing Center for Infectious Disease"/>
            <person name="Wu L."/>
            <person name="Ma J."/>
        </authorList>
    </citation>
    <scope>NUCLEOTIDE SEQUENCE [LARGE SCALE GENOMIC DNA]</scope>
    <source>
        <strain evidence="2 3">JCM 8201</strain>
    </source>
</reference>